<comment type="subcellular location">
    <subcellularLocation>
        <location evidence="1">Cell outer membrane</location>
    </subcellularLocation>
</comment>
<organism evidence="2 3">
    <name type="scientific">Extensimonas vulgaris</name>
    <dbReference type="NCBI Taxonomy" id="1031594"/>
    <lineage>
        <taxon>Bacteria</taxon>
        <taxon>Pseudomonadati</taxon>
        <taxon>Pseudomonadota</taxon>
        <taxon>Betaproteobacteria</taxon>
        <taxon>Burkholderiales</taxon>
        <taxon>Comamonadaceae</taxon>
        <taxon>Extensimonas</taxon>
    </lineage>
</organism>
<accession>A0A369AQK2</accession>
<evidence type="ECO:0000313" key="2">
    <source>
        <dbReference type="EMBL" id="RCX09734.1"/>
    </source>
</evidence>
<dbReference type="Proteomes" id="UP000252174">
    <property type="component" value="Unassembled WGS sequence"/>
</dbReference>
<dbReference type="AlphaFoldDB" id="A0A369AQK2"/>
<gene>
    <name evidence="2" type="ORF">DFR45_10494</name>
</gene>
<dbReference type="SUPFAM" id="SSF56925">
    <property type="entry name" value="OMPA-like"/>
    <property type="match status" value="1"/>
</dbReference>
<proteinExistence type="predicted"/>
<reference evidence="2 3" key="1">
    <citation type="submission" date="2018-07" db="EMBL/GenBank/DDBJ databases">
        <title>Genomic Encyclopedia of Type Strains, Phase IV (KMG-IV): sequencing the most valuable type-strain genomes for metagenomic binning, comparative biology and taxonomic classification.</title>
        <authorList>
            <person name="Goeker M."/>
        </authorList>
    </citation>
    <scope>NUCLEOTIDE SEQUENCE [LARGE SCALE GENOMIC DNA]</scope>
    <source>
        <strain evidence="2 3">DSM 100911</strain>
    </source>
</reference>
<dbReference type="InterPro" id="IPR011250">
    <property type="entry name" value="OMP/PagP_B-barrel"/>
</dbReference>
<dbReference type="EMBL" id="QPJU01000004">
    <property type="protein sequence ID" value="RCX09734.1"/>
    <property type="molecule type" value="Genomic_DNA"/>
</dbReference>
<evidence type="ECO:0000256" key="1">
    <source>
        <dbReference type="ARBA" id="ARBA00004442"/>
    </source>
</evidence>
<keyword evidence="3" id="KW-1185">Reference proteome</keyword>
<dbReference type="GO" id="GO:0009279">
    <property type="term" value="C:cell outer membrane"/>
    <property type="evidence" value="ECO:0007669"/>
    <property type="project" value="UniProtKB-SubCell"/>
</dbReference>
<dbReference type="PANTHER" id="PTHR36920:SF1">
    <property type="entry name" value="OUTER MEMBRANE PROTEIN W"/>
    <property type="match status" value="1"/>
</dbReference>
<dbReference type="PANTHER" id="PTHR36920">
    <property type="match status" value="1"/>
</dbReference>
<sequence>MVRLRAVRVNTDHGGAAGDAGVKVSSKTIPEVDVSYFFTPNLAAELILTYPQKHTVRLGGTPVGSLKQLPPTLLGQYHFTGLGAFKPYLGAGVNYTRFSSVDIAGGAVSIKKDSWGPALQAGLDYALDKNWVLNFDVKKVWMDTKVTGAGLDHAKYKVDPWLIGVGVGYRF</sequence>
<dbReference type="Gene3D" id="2.40.160.20">
    <property type="match status" value="1"/>
</dbReference>
<name>A0A369AQK2_9BURK</name>
<evidence type="ECO:0000313" key="3">
    <source>
        <dbReference type="Proteomes" id="UP000252174"/>
    </source>
</evidence>
<dbReference type="Pfam" id="PF03922">
    <property type="entry name" value="OmpW"/>
    <property type="match status" value="1"/>
</dbReference>
<protein>
    <submittedName>
        <fullName evidence="2">Outer membrane protein</fullName>
    </submittedName>
</protein>
<dbReference type="GO" id="GO:0055085">
    <property type="term" value="P:transmembrane transport"/>
    <property type="evidence" value="ECO:0007669"/>
    <property type="project" value="TreeGrafter"/>
</dbReference>
<dbReference type="InterPro" id="IPR005618">
    <property type="entry name" value="OMPW"/>
</dbReference>
<comment type="caution">
    <text evidence="2">The sequence shown here is derived from an EMBL/GenBank/DDBJ whole genome shotgun (WGS) entry which is preliminary data.</text>
</comment>